<accession>A0A183ENB3</accession>
<feature type="compositionally biased region" description="Polar residues" evidence="1">
    <location>
        <begin position="354"/>
        <end position="370"/>
    </location>
</feature>
<evidence type="ECO:0000313" key="3">
    <source>
        <dbReference type="EMBL" id="VDN40055.1"/>
    </source>
</evidence>
<dbReference type="PANTHER" id="PTHR47331:SF5">
    <property type="entry name" value="RIBONUCLEASE H"/>
    <property type="match status" value="1"/>
</dbReference>
<feature type="region of interest" description="Disordered" evidence="1">
    <location>
        <begin position="334"/>
        <end position="372"/>
    </location>
</feature>
<evidence type="ECO:0000313" key="4">
    <source>
        <dbReference type="Proteomes" id="UP000271098"/>
    </source>
</evidence>
<gene>
    <name evidence="3" type="ORF">GPUH_LOCUS22453</name>
</gene>
<feature type="compositionally biased region" description="Basic and acidic residues" evidence="1">
    <location>
        <begin position="334"/>
        <end position="351"/>
    </location>
</feature>
<reference evidence="3 4" key="2">
    <citation type="submission" date="2018-11" db="EMBL/GenBank/DDBJ databases">
        <authorList>
            <consortium name="Pathogen Informatics"/>
        </authorList>
    </citation>
    <scope>NUCLEOTIDE SEQUENCE [LARGE SCALE GENOMIC DNA]</scope>
</reference>
<evidence type="ECO:0000259" key="2">
    <source>
        <dbReference type="Pfam" id="PF05585"/>
    </source>
</evidence>
<dbReference type="WBParaSite" id="GPUH_0002248101-mRNA-1">
    <property type="protein sequence ID" value="GPUH_0002248101-mRNA-1"/>
    <property type="gene ID" value="GPUH_0002248101"/>
</dbReference>
<proteinExistence type="predicted"/>
<dbReference type="Pfam" id="PF03564">
    <property type="entry name" value="DUF1759"/>
    <property type="match status" value="1"/>
</dbReference>
<sequence>MSGGLRSAAAPVKARLMRYLAEVPPTLVLQQSDQISPEQQLVLYEEHLQLLDRAQFRIQSTVETLSSYEQQWVEIIARNPDLAPAEEALWEQHATGDGFLAVLNLGREQLTELMLRIQAIKRAIDHLSMNSSQPLQQKGVGSPPFLEGSHVRLPKLELQTFHGDPKAWPVFWDWFDATINQQQIPDIQKLSYLKECMRGRAQVLVSAYSLHSQSYETVLKRLKEQYGDKEIIVQELYDALESLPSVHEGTQLRSLVEDLERILELLCHQGEDVNNRMIQRAIENKLPKWILLEFERQKTTVQNWNVASIRKSLATLALSYDTVFRTLRKRSDHADMHREKQYSRSRQEGPKKVNSLNTFTTMPLQSSNTQKPRKPQRCCELCSQSHWASQCTSYPSVDSRMERCRVLRLCYRCLVKGHRASLCDSRNKCFYCSHPNHHSCLCRRRDHKIAQVTAANNAPQMNKRHETLDRSSPVEQTAAASTITVMQPANRTSILLCCVEAEVCNPKNTDIRTEALTFIDPGSQRSFITQALVDKLRIQCGPAKELHLVGLAEREPHRYTTKLLLFI</sequence>
<dbReference type="EMBL" id="UYRT01095142">
    <property type="protein sequence ID" value="VDN40055.1"/>
    <property type="molecule type" value="Genomic_DNA"/>
</dbReference>
<dbReference type="Proteomes" id="UP000271098">
    <property type="component" value="Unassembled WGS sequence"/>
</dbReference>
<dbReference type="PANTHER" id="PTHR47331">
    <property type="entry name" value="PHD-TYPE DOMAIN-CONTAINING PROTEIN"/>
    <property type="match status" value="1"/>
</dbReference>
<keyword evidence="4" id="KW-1185">Reference proteome</keyword>
<dbReference type="OrthoDB" id="5859546at2759"/>
<name>A0A183ENB3_9BILA</name>
<dbReference type="InterPro" id="IPR008737">
    <property type="entry name" value="DUF1758"/>
</dbReference>
<feature type="domain" description="DUF1758" evidence="2">
    <location>
        <begin position="503"/>
        <end position="544"/>
    </location>
</feature>
<dbReference type="Pfam" id="PF05585">
    <property type="entry name" value="DUF1758"/>
    <property type="match status" value="1"/>
</dbReference>
<dbReference type="InterPro" id="IPR005312">
    <property type="entry name" value="DUF1759"/>
</dbReference>
<protein>
    <submittedName>
        <fullName evidence="5">DUF1758 domain-containing protein</fullName>
    </submittedName>
</protein>
<evidence type="ECO:0000313" key="5">
    <source>
        <dbReference type="WBParaSite" id="GPUH_0002248101-mRNA-1"/>
    </source>
</evidence>
<evidence type="ECO:0000256" key="1">
    <source>
        <dbReference type="SAM" id="MobiDB-lite"/>
    </source>
</evidence>
<reference evidence="5" key="1">
    <citation type="submission" date="2016-06" db="UniProtKB">
        <authorList>
            <consortium name="WormBaseParasite"/>
        </authorList>
    </citation>
    <scope>IDENTIFICATION</scope>
</reference>
<organism evidence="5">
    <name type="scientific">Gongylonema pulchrum</name>
    <dbReference type="NCBI Taxonomy" id="637853"/>
    <lineage>
        <taxon>Eukaryota</taxon>
        <taxon>Metazoa</taxon>
        <taxon>Ecdysozoa</taxon>
        <taxon>Nematoda</taxon>
        <taxon>Chromadorea</taxon>
        <taxon>Rhabditida</taxon>
        <taxon>Spirurina</taxon>
        <taxon>Spiruromorpha</taxon>
        <taxon>Spiruroidea</taxon>
        <taxon>Gongylonematidae</taxon>
        <taxon>Gongylonema</taxon>
    </lineage>
</organism>
<dbReference type="AlphaFoldDB" id="A0A183ENB3"/>